<gene>
    <name evidence="2" type="ORF">GCG54_00009616</name>
</gene>
<dbReference type="GeneID" id="69016749"/>
<feature type="signal peptide" evidence="1">
    <location>
        <begin position="1"/>
        <end position="23"/>
    </location>
</feature>
<dbReference type="EMBL" id="WVTB01000097">
    <property type="protein sequence ID" value="KAF3798340.1"/>
    <property type="molecule type" value="Genomic_DNA"/>
</dbReference>
<keyword evidence="3" id="KW-1185">Reference proteome</keyword>
<dbReference type="RefSeq" id="XP_045257500.1">
    <property type="nucleotide sequence ID" value="XM_045409556.1"/>
</dbReference>
<dbReference type="Proteomes" id="UP000613401">
    <property type="component" value="Unassembled WGS sequence"/>
</dbReference>
<comment type="caution">
    <text evidence="2">The sequence shown here is derived from an EMBL/GenBank/DDBJ whole genome shotgun (WGS) entry which is preliminary data.</text>
</comment>
<keyword evidence="1" id="KW-0732">Signal</keyword>
<feature type="chain" id="PRO_5034741847" evidence="1">
    <location>
        <begin position="24"/>
        <end position="182"/>
    </location>
</feature>
<organism evidence="2 3">
    <name type="scientific">Colletotrichum gloeosporioides</name>
    <name type="common">Anthracnose fungus</name>
    <name type="synonym">Glomerella cingulata</name>
    <dbReference type="NCBI Taxonomy" id="474922"/>
    <lineage>
        <taxon>Eukaryota</taxon>
        <taxon>Fungi</taxon>
        <taxon>Dikarya</taxon>
        <taxon>Ascomycota</taxon>
        <taxon>Pezizomycotina</taxon>
        <taxon>Sordariomycetes</taxon>
        <taxon>Hypocreomycetidae</taxon>
        <taxon>Glomerellales</taxon>
        <taxon>Glomerellaceae</taxon>
        <taxon>Colletotrichum</taxon>
        <taxon>Colletotrichum gloeosporioides species complex</taxon>
    </lineage>
</organism>
<protein>
    <submittedName>
        <fullName evidence="2">Uncharacterized protein</fullName>
    </submittedName>
</protein>
<dbReference type="AlphaFoldDB" id="A0A8H4C6S6"/>
<reference evidence="2" key="2">
    <citation type="submission" date="2020-03" db="EMBL/GenBank/DDBJ databases">
        <authorList>
            <person name="Fu F.-F."/>
            <person name="Chen J."/>
        </authorList>
    </citation>
    <scope>NUCLEOTIDE SEQUENCE</scope>
    <source>
        <strain evidence="2">Lc1</strain>
    </source>
</reference>
<proteinExistence type="predicted"/>
<sequence length="182" mass="20579">MPSLRTAITFMLALGIGINPTSAAHAGFHVQFPWLSRGQKIWTRPEIDQYNPFCRDIVHNPQRYAHRSRTFLSFSGHPGDLVTALYSRSRVPRERNDFTHIILQDVPIQPSGQLCVNVTIPFQTKIGEMGVMYFEARDPETGNVEYYCSDVKMADIEALPEEHPAMCAAGNETLIPMPDEFL</sequence>
<accession>A0A8H4C6S6</accession>
<evidence type="ECO:0000313" key="3">
    <source>
        <dbReference type="Proteomes" id="UP000613401"/>
    </source>
</evidence>
<name>A0A8H4C6S6_COLGL</name>
<reference evidence="2" key="1">
    <citation type="journal article" date="2020" name="Phytopathology">
        <title>Genome sequence and comparative analysis of Colletotrichum gloeosporioides isolated from Liriodendron leaves.</title>
        <authorList>
            <person name="Fu F.F."/>
            <person name="Hao Z."/>
            <person name="Wang P."/>
            <person name="Lu Y."/>
            <person name="Xue L.J."/>
            <person name="Wei G."/>
            <person name="Tian Y."/>
            <person name="Baishi H."/>
            <person name="Xu H."/>
            <person name="Shi J."/>
            <person name="Cheng T."/>
            <person name="Wang G."/>
            <person name="Yi Y."/>
            <person name="Chen J."/>
        </authorList>
    </citation>
    <scope>NUCLEOTIDE SEQUENCE</scope>
    <source>
        <strain evidence="2">Lc1</strain>
    </source>
</reference>
<evidence type="ECO:0000313" key="2">
    <source>
        <dbReference type="EMBL" id="KAF3798340.1"/>
    </source>
</evidence>
<evidence type="ECO:0000256" key="1">
    <source>
        <dbReference type="SAM" id="SignalP"/>
    </source>
</evidence>